<dbReference type="AlphaFoldDB" id="B7N4S9"/>
<accession>B7N4S9</accession>
<evidence type="ECO:0000256" key="1">
    <source>
        <dbReference type="ARBA" id="ARBA00023016"/>
    </source>
</evidence>
<dbReference type="GO" id="GO:0019172">
    <property type="term" value="F:glyoxalase III activity"/>
    <property type="evidence" value="ECO:0007669"/>
    <property type="project" value="TreeGrafter"/>
</dbReference>
<dbReference type="GO" id="GO:0019243">
    <property type="term" value="P:methylglyoxal catabolic process to D-lactate via S-lactoyl-glutathione"/>
    <property type="evidence" value="ECO:0007669"/>
    <property type="project" value="TreeGrafter"/>
</dbReference>
<dbReference type="CDD" id="cd03141">
    <property type="entry name" value="GATase1_Hsp31_like"/>
    <property type="match status" value="1"/>
</dbReference>
<sequence length="233" mass="25274">MRTDMKPAYKPVLCVVSSHPIKGASGVPTGFFLAELTHPLKVLEDAGIKTTIASIRGGQPPVDGFDLSDPVNAWYWNETDFQQRLATTPALSELKGADYSAVFFAGGHGTMWDFRDNQDAQRIIREVYESDGIVSAVCHGPAALVDAKLSSGEYLIKGKNVAAFTNKEEEEVHTTDVVPFLLETALREHGALYHEAPNWSENVVTDDRLITGQNPASAHGVGVALLNALRRTA</sequence>
<evidence type="ECO:0000259" key="4">
    <source>
        <dbReference type="Pfam" id="PF01965"/>
    </source>
</evidence>
<comment type="similarity">
    <text evidence="3">Belongs to the peptidase C56 family. HSP31-like subfamily.</text>
</comment>
<organism evidence="5 6">
    <name type="scientific">Escherichia coli O17:K52:H18 (strain UMN026 / ExPEC)</name>
    <dbReference type="NCBI Taxonomy" id="585056"/>
    <lineage>
        <taxon>Bacteria</taxon>
        <taxon>Pseudomonadati</taxon>
        <taxon>Pseudomonadota</taxon>
        <taxon>Gammaproteobacteria</taxon>
        <taxon>Enterobacterales</taxon>
        <taxon>Enterobacteriaceae</taxon>
        <taxon>Escherichia</taxon>
    </lineage>
</organism>
<dbReference type="Proteomes" id="UP000007097">
    <property type="component" value="Chromosome"/>
</dbReference>
<dbReference type="InterPro" id="IPR029062">
    <property type="entry name" value="Class_I_gatase-like"/>
</dbReference>
<dbReference type="PANTHER" id="PTHR48094">
    <property type="entry name" value="PROTEIN/NUCLEIC ACID DEGLYCASE DJ-1-RELATED"/>
    <property type="match status" value="1"/>
</dbReference>
<gene>
    <name evidence="5" type="ordered locus">ECUMN_1772</name>
</gene>
<keyword evidence="2" id="KW-0456">Lyase</keyword>
<dbReference type="Pfam" id="PF01965">
    <property type="entry name" value="DJ-1_PfpI"/>
    <property type="match status" value="1"/>
</dbReference>
<dbReference type="InterPro" id="IPR002818">
    <property type="entry name" value="DJ-1/PfpI"/>
</dbReference>
<protein>
    <recommendedName>
        <fullName evidence="4">DJ-1/PfpI domain-containing protein</fullName>
    </recommendedName>
</protein>
<dbReference type="PATRIC" id="fig|585056.7.peg.1959"/>
<dbReference type="EMBL" id="CU928163">
    <property type="protein sequence ID" value="CAR12973.1"/>
    <property type="molecule type" value="Genomic_DNA"/>
</dbReference>
<dbReference type="HOGENOM" id="CLU_070319_1_1_6"/>
<dbReference type="InterPro" id="IPR050325">
    <property type="entry name" value="Prot/Nucl_acid_deglycase"/>
</dbReference>
<keyword evidence="1" id="KW-0346">Stress response</keyword>
<evidence type="ECO:0000313" key="6">
    <source>
        <dbReference type="Proteomes" id="UP000007097"/>
    </source>
</evidence>
<proteinExistence type="inferred from homology"/>
<evidence type="ECO:0000256" key="3">
    <source>
        <dbReference type="ARBA" id="ARBA00038493"/>
    </source>
</evidence>
<dbReference type="KEGG" id="eum:ECUMN_1772"/>
<dbReference type="PANTHER" id="PTHR48094:SF11">
    <property type="entry name" value="GLUTATHIONE-INDEPENDENT GLYOXALASE HSP31-RELATED"/>
    <property type="match status" value="1"/>
</dbReference>
<name>B7N4S9_ECOLU</name>
<feature type="domain" description="DJ-1/PfpI" evidence="4">
    <location>
        <begin position="31"/>
        <end position="224"/>
    </location>
</feature>
<reference evidence="6" key="1">
    <citation type="journal article" date="2009" name="PLoS Genet.">
        <title>Organised genome dynamics in the Escherichia coli species results in highly diverse adaptive paths.</title>
        <authorList>
            <person name="Touchon M."/>
            <person name="Hoede C."/>
            <person name="Tenaillon O."/>
            <person name="Barbe V."/>
            <person name="Baeriswyl S."/>
            <person name="Bidet P."/>
            <person name="Bingen E."/>
            <person name="Bonacorsi S."/>
            <person name="Bouchier C."/>
            <person name="Bouvet O."/>
            <person name="Calteau A."/>
            <person name="Chiapello H."/>
            <person name="Clermont O."/>
            <person name="Cruveiller S."/>
            <person name="Danchin A."/>
            <person name="Diard M."/>
            <person name="Dossat C."/>
            <person name="Karoui M.E."/>
            <person name="Frapy E."/>
            <person name="Garry L."/>
            <person name="Ghigo J.M."/>
            <person name="Gilles A.M."/>
            <person name="Johnson J."/>
            <person name="Le Bouguenec C."/>
            <person name="Lescat M."/>
            <person name="Mangenot S."/>
            <person name="Martinez-Jehanne V."/>
            <person name="Matic I."/>
            <person name="Nassif X."/>
            <person name="Oztas S."/>
            <person name="Petit M.A."/>
            <person name="Pichon C."/>
            <person name="Rouy Z."/>
            <person name="Ruf C.S."/>
            <person name="Schneider D."/>
            <person name="Tourret J."/>
            <person name="Vacherie B."/>
            <person name="Vallenet D."/>
            <person name="Medigue C."/>
            <person name="Rocha E.P.C."/>
            <person name="Denamur E."/>
        </authorList>
    </citation>
    <scope>NUCLEOTIDE SEQUENCE [LARGE SCALE GENOMIC DNA]</scope>
    <source>
        <strain evidence="6">UMN026 / ExPEC</strain>
    </source>
</reference>
<dbReference type="SUPFAM" id="SSF52317">
    <property type="entry name" value="Class I glutamine amidotransferase-like"/>
    <property type="match status" value="1"/>
</dbReference>
<evidence type="ECO:0000313" key="5">
    <source>
        <dbReference type="EMBL" id="CAR12973.1"/>
    </source>
</evidence>
<dbReference type="Gene3D" id="3.40.50.880">
    <property type="match status" value="1"/>
</dbReference>
<dbReference type="STRING" id="585056.ECUMN_1772"/>
<dbReference type="GO" id="GO:0005737">
    <property type="term" value="C:cytoplasm"/>
    <property type="evidence" value="ECO:0007669"/>
    <property type="project" value="TreeGrafter"/>
</dbReference>
<evidence type="ECO:0000256" key="2">
    <source>
        <dbReference type="ARBA" id="ARBA00023239"/>
    </source>
</evidence>